<proteinExistence type="predicted"/>
<gene>
    <name evidence="2" type="ORF">C0184_17250</name>
</gene>
<dbReference type="CDD" id="cd21141">
    <property type="entry name" value="Cas6_III-like"/>
    <property type="match status" value="1"/>
</dbReference>
<organism evidence="2 3">
    <name type="scientific">Chloroflexus aggregans</name>
    <dbReference type="NCBI Taxonomy" id="152260"/>
    <lineage>
        <taxon>Bacteria</taxon>
        <taxon>Bacillati</taxon>
        <taxon>Chloroflexota</taxon>
        <taxon>Chloroflexia</taxon>
        <taxon>Chloroflexales</taxon>
        <taxon>Chloroflexineae</taxon>
        <taxon>Chloroflexaceae</taxon>
        <taxon>Chloroflexus</taxon>
    </lineage>
</organism>
<dbReference type="EMBL" id="PNIQ01001156">
    <property type="protein sequence ID" value="PMP71926.1"/>
    <property type="molecule type" value="Genomic_DNA"/>
</dbReference>
<dbReference type="AlphaFoldDB" id="A0A2J6WNJ2"/>
<sequence length="167" mass="18528">HPWANRADYRELAAPLLHRPDQLPVTWTLEFVTPVTFRQRGMTMPLPLPDLVFGSLLEQWNASADLALPDEVRRYATECLAISRFDLRSAAVPTSGGALQIGAVGRCTYRAMTGDRYWRACIAVLTTFAFYSGVGAGTTRGFGQARLVPAHRLNLDQRPDNGDPLRD</sequence>
<dbReference type="InterPro" id="IPR019267">
    <property type="entry name" value="CRISPR-assoc_Cas6_C"/>
</dbReference>
<evidence type="ECO:0000313" key="3">
    <source>
        <dbReference type="Proteomes" id="UP000243376"/>
    </source>
</evidence>
<dbReference type="Pfam" id="PF10040">
    <property type="entry name" value="CRISPR_Cas6"/>
    <property type="match status" value="1"/>
</dbReference>
<accession>A0A2J6WNJ2</accession>
<feature type="domain" description="CRISPR-associated protein Cas6 C-terminal" evidence="1">
    <location>
        <begin position="29"/>
        <end position="144"/>
    </location>
</feature>
<evidence type="ECO:0000313" key="2">
    <source>
        <dbReference type="EMBL" id="PMP71926.1"/>
    </source>
</evidence>
<comment type="caution">
    <text evidence="2">The sequence shown here is derived from an EMBL/GenBank/DDBJ whole genome shotgun (WGS) entry which is preliminary data.</text>
</comment>
<dbReference type="Gene3D" id="3.30.70.1900">
    <property type="match status" value="1"/>
</dbReference>
<dbReference type="Proteomes" id="UP000243376">
    <property type="component" value="Unassembled WGS sequence"/>
</dbReference>
<protein>
    <submittedName>
        <fullName evidence="2">CRISPR-associated protein Cas6</fullName>
    </submittedName>
</protein>
<reference evidence="2 3" key="1">
    <citation type="submission" date="2018-01" db="EMBL/GenBank/DDBJ databases">
        <title>Metagenomic assembled genomes from two thermal pools in the Uzon Caldera, Kamchatka, Russia.</title>
        <authorList>
            <person name="Wilkins L."/>
            <person name="Ettinger C."/>
        </authorList>
    </citation>
    <scope>NUCLEOTIDE SEQUENCE [LARGE SCALE GENOMIC DNA]</scope>
    <source>
        <strain evidence="2">ZAV-02</strain>
    </source>
</reference>
<name>A0A2J6WNJ2_9CHLR</name>
<evidence type="ECO:0000259" key="1">
    <source>
        <dbReference type="Pfam" id="PF10040"/>
    </source>
</evidence>
<feature type="non-terminal residue" evidence="2">
    <location>
        <position position="1"/>
    </location>
</feature>